<feature type="transmembrane region" description="Helical" evidence="7">
    <location>
        <begin position="256"/>
        <end position="279"/>
    </location>
</feature>
<reference evidence="9" key="1">
    <citation type="submission" date="2020-11" db="EMBL/GenBank/DDBJ databases">
        <title>Whole-genome analyses of Nonomuraea sp. K274.</title>
        <authorList>
            <person name="Veyisoglu A."/>
        </authorList>
    </citation>
    <scope>NUCLEOTIDE SEQUENCE</scope>
    <source>
        <strain evidence="9">K274</strain>
    </source>
</reference>
<dbReference type="Pfam" id="PF00528">
    <property type="entry name" value="BPD_transp_1"/>
    <property type="match status" value="1"/>
</dbReference>
<dbReference type="InterPro" id="IPR050366">
    <property type="entry name" value="BP-dependent_transpt_permease"/>
</dbReference>
<comment type="subcellular location">
    <subcellularLocation>
        <location evidence="1 7">Cell membrane</location>
        <topology evidence="1 7">Multi-pass membrane protein</topology>
    </subcellularLocation>
</comment>
<dbReference type="InterPro" id="IPR000515">
    <property type="entry name" value="MetI-like"/>
</dbReference>
<dbReference type="AlphaFoldDB" id="A0A931AGA7"/>
<feature type="domain" description="ABC transmembrane type-1" evidence="8">
    <location>
        <begin position="89"/>
        <end position="279"/>
    </location>
</feature>
<dbReference type="Proteomes" id="UP000605361">
    <property type="component" value="Unassembled WGS sequence"/>
</dbReference>
<evidence type="ECO:0000313" key="10">
    <source>
        <dbReference type="Proteomes" id="UP000605361"/>
    </source>
</evidence>
<dbReference type="EMBL" id="JADOGI010000107">
    <property type="protein sequence ID" value="MBF8189978.1"/>
    <property type="molecule type" value="Genomic_DNA"/>
</dbReference>
<evidence type="ECO:0000313" key="9">
    <source>
        <dbReference type="EMBL" id="MBF8189978.1"/>
    </source>
</evidence>
<dbReference type="SUPFAM" id="SSF161098">
    <property type="entry name" value="MetI-like"/>
    <property type="match status" value="1"/>
</dbReference>
<keyword evidence="4 7" id="KW-0812">Transmembrane</keyword>
<evidence type="ECO:0000256" key="5">
    <source>
        <dbReference type="ARBA" id="ARBA00022989"/>
    </source>
</evidence>
<evidence type="ECO:0000256" key="7">
    <source>
        <dbReference type="RuleBase" id="RU363032"/>
    </source>
</evidence>
<evidence type="ECO:0000259" key="8">
    <source>
        <dbReference type="PROSITE" id="PS50928"/>
    </source>
</evidence>
<comment type="similarity">
    <text evidence="7">Belongs to the binding-protein-dependent transport system permease family.</text>
</comment>
<dbReference type="PANTHER" id="PTHR43386">
    <property type="entry name" value="OLIGOPEPTIDE TRANSPORT SYSTEM PERMEASE PROTEIN APPC"/>
    <property type="match status" value="1"/>
</dbReference>
<protein>
    <submittedName>
        <fullName evidence="9">ABC transporter permease</fullName>
    </submittedName>
</protein>
<keyword evidence="3" id="KW-1003">Cell membrane</keyword>
<dbReference type="PROSITE" id="PS50928">
    <property type="entry name" value="ABC_TM1"/>
    <property type="match status" value="1"/>
</dbReference>
<evidence type="ECO:0000256" key="4">
    <source>
        <dbReference type="ARBA" id="ARBA00022692"/>
    </source>
</evidence>
<dbReference type="Gene3D" id="1.10.3720.10">
    <property type="entry name" value="MetI-like"/>
    <property type="match status" value="1"/>
</dbReference>
<keyword evidence="5 7" id="KW-1133">Transmembrane helix</keyword>
<gene>
    <name evidence="9" type="ORF">ITP53_30485</name>
</gene>
<evidence type="ECO:0000256" key="6">
    <source>
        <dbReference type="ARBA" id="ARBA00023136"/>
    </source>
</evidence>
<keyword evidence="2 7" id="KW-0813">Transport</keyword>
<dbReference type="InterPro" id="IPR035906">
    <property type="entry name" value="MetI-like_sf"/>
</dbReference>
<keyword evidence="6 7" id="KW-0472">Membrane</keyword>
<sequence length="287" mass="30554">MTTMTPERTSASPPERTGPLRRVLSEGTVLVSFGVSIASVLFAFIVPLTIGPDALRVDPSRRFAAPAANALLGTDHLGRDLVAMIALGLRTSIVIALLVVVASSAVGWATGALSGYLGGAIDNVLSRVMDVFNAFPGLILAIALVTVLGPSFSTIVVVLILVTWVNYARVIRARVLSLKRSDYVVASRMYGTSTPRLLLRHVWPNTLDLMLSVSLVQIPNVMLAESTISFLGFGLQPPEVSLGLLISSEKDYLQTHALPVLVSGGVLVLVCAAFATAGLRIRRRWQA</sequence>
<comment type="caution">
    <text evidence="9">The sequence shown here is derived from an EMBL/GenBank/DDBJ whole genome shotgun (WGS) entry which is preliminary data.</text>
</comment>
<organism evidence="9 10">
    <name type="scientific">Nonomuraea cypriaca</name>
    <dbReference type="NCBI Taxonomy" id="1187855"/>
    <lineage>
        <taxon>Bacteria</taxon>
        <taxon>Bacillati</taxon>
        <taxon>Actinomycetota</taxon>
        <taxon>Actinomycetes</taxon>
        <taxon>Streptosporangiales</taxon>
        <taxon>Streptosporangiaceae</taxon>
        <taxon>Nonomuraea</taxon>
    </lineage>
</organism>
<dbReference type="GO" id="GO:0055085">
    <property type="term" value="P:transmembrane transport"/>
    <property type="evidence" value="ECO:0007669"/>
    <property type="project" value="InterPro"/>
</dbReference>
<keyword evidence="10" id="KW-1185">Reference proteome</keyword>
<evidence type="ECO:0000256" key="2">
    <source>
        <dbReference type="ARBA" id="ARBA00022448"/>
    </source>
</evidence>
<dbReference type="CDD" id="cd06261">
    <property type="entry name" value="TM_PBP2"/>
    <property type="match status" value="1"/>
</dbReference>
<feature type="transmembrane region" description="Helical" evidence="7">
    <location>
        <begin position="137"/>
        <end position="165"/>
    </location>
</feature>
<evidence type="ECO:0000256" key="1">
    <source>
        <dbReference type="ARBA" id="ARBA00004651"/>
    </source>
</evidence>
<feature type="transmembrane region" description="Helical" evidence="7">
    <location>
        <begin position="29"/>
        <end position="51"/>
    </location>
</feature>
<feature type="transmembrane region" description="Helical" evidence="7">
    <location>
        <begin position="93"/>
        <end position="117"/>
    </location>
</feature>
<name>A0A931AGA7_9ACTN</name>
<dbReference type="PANTHER" id="PTHR43386:SF1">
    <property type="entry name" value="D,D-DIPEPTIDE TRANSPORT SYSTEM PERMEASE PROTEIN DDPC-RELATED"/>
    <property type="match status" value="1"/>
</dbReference>
<evidence type="ECO:0000256" key="3">
    <source>
        <dbReference type="ARBA" id="ARBA00022475"/>
    </source>
</evidence>
<accession>A0A931AGA7</accession>
<proteinExistence type="inferred from homology"/>
<dbReference type="GO" id="GO:0005886">
    <property type="term" value="C:plasma membrane"/>
    <property type="evidence" value="ECO:0007669"/>
    <property type="project" value="UniProtKB-SubCell"/>
</dbReference>